<dbReference type="Pfam" id="PF13891">
    <property type="entry name" value="zf-C3HC3H_KANSL2"/>
    <property type="match status" value="1"/>
</dbReference>
<evidence type="ECO:0000259" key="15">
    <source>
        <dbReference type="Pfam" id="PF13891"/>
    </source>
</evidence>
<keyword evidence="4" id="KW-1017">Isopeptide bond</keyword>
<protein>
    <recommendedName>
        <fullName evidence="3">KAT8 regulatory NSL complex subunit 2</fullName>
    </recommendedName>
    <alternativeName>
        <fullName evidence="11">NSL complex protein NSL2</fullName>
    </alternativeName>
    <alternativeName>
        <fullName evidence="10">Non-specific lethal 2 homolog</fullName>
    </alternativeName>
</protein>
<evidence type="ECO:0000256" key="1">
    <source>
        <dbReference type="ARBA" id="ARBA00004123"/>
    </source>
</evidence>
<feature type="domain" description="KANL2-like probable zinc-finger" evidence="15">
    <location>
        <begin position="229"/>
        <end position="283"/>
    </location>
</feature>
<dbReference type="OrthoDB" id="677315at2759"/>
<dbReference type="GO" id="GO:0005739">
    <property type="term" value="C:mitochondrion"/>
    <property type="evidence" value="ECO:0007669"/>
    <property type="project" value="UniProtKB-SubCell"/>
</dbReference>
<feature type="compositionally biased region" description="Acidic residues" evidence="14">
    <location>
        <begin position="102"/>
        <end position="115"/>
    </location>
</feature>
<gene>
    <name evidence="16" type="ORF">DGYR_LOCUS13052</name>
</gene>
<evidence type="ECO:0000256" key="7">
    <source>
        <dbReference type="ARBA" id="ARBA00022853"/>
    </source>
</evidence>
<keyword evidence="9" id="KW-0539">Nucleus</keyword>
<accession>A0A7I8WC28</accession>
<feature type="region of interest" description="Disordered" evidence="14">
    <location>
        <begin position="98"/>
        <end position="122"/>
    </location>
</feature>
<dbReference type="GO" id="GO:0005634">
    <property type="term" value="C:nucleus"/>
    <property type="evidence" value="ECO:0007669"/>
    <property type="project" value="UniProtKB-SubCell"/>
</dbReference>
<comment type="caution">
    <text evidence="16">The sequence shown here is derived from an EMBL/GenBank/DDBJ whole genome shotgun (WGS) entry which is preliminary data.</text>
</comment>
<evidence type="ECO:0000256" key="11">
    <source>
        <dbReference type="ARBA" id="ARBA00033378"/>
    </source>
</evidence>
<comment type="subcellular location">
    <subcellularLocation>
        <location evidence="2">Mitochondrion</location>
    </subcellularLocation>
    <subcellularLocation>
        <location evidence="1">Nucleus</location>
    </subcellularLocation>
</comment>
<comment type="function">
    <text evidence="12">Non-catalytic component of the NSL histone acetyltransferase complex, a multiprotein complex that mediates histone H4 acetylation at 'Lys-5'- and 'Lys-8' (H4K5ac and H4K8ac) at transcription start sites and promotes transcription initiation. Required for NSL complex stability and for transcription of intraciliary transport genes in both ciliated and non-ciliated cells by regulating histone H4 acetylation at 'Lys-5'- and 'Lys-12' (H4K5ac and H4K12ac). This is necessary for cilium assembly in ciliated cells and for organization of the microtubule cytoskeleton in non-ciliated cells. Required within the NSL complex to maintain nuclear architecture stability by promoting KAT8-mediated acetylation of lamin LMNA.</text>
</comment>
<organism evidence="16 17">
    <name type="scientific">Dimorphilus gyrociliatus</name>
    <dbReference type="NCBI Taxonomy" id="2664684"/>
    <lineage>
        <taxon>Eukaryota</taxon>
        <taxon>Metazoa</taxon>
        <taxon>Spiralia</taxon>
        <taxon>Lophotrochozoa</taxon>
        <taxon>Annelida</taxon>
        <taxon>Polychaeta</taxon>
        <taxon>Polychaeta incertae sedis</taxon>
        <taxon>Dinophilidae</taxon>
        <taxon>Dimorphilus</taxon>
    </lineage>
</organism>
<feature type="compositionally biased region" description="Polar residues" evidence="14">
    <location>
        <begin position="290"/>
        <end position="304"/>
    </location>
</feature>
<reference evidence="16 17" key="1">
    <citation type="submission" date="2020-08" db="EMBL/GenBank/DDBJ databases">
        <authorList>
            <person name="Hejnol A."/>
        </authorList>
    </citation>
    <scope>NUCLEOTIDE SEQUENCE [LARGE SCALE GENOMIC DNA]</scope>
</reference>
<evidence type="ECO:0000256" key="3">
    <source>
        <dbReference type="ARBA" id="ARBA00015508"/>
    </source>
</evidence>
<dbReference type="InterPro" id="IPR026316">
    <property type="entry name" value="NSL2"/>
</dbReference>
<evidence type="ECO:0000256" key="14">
    <source>
        <dbReference type="SAM" id="MobiDB-lite"/>
    </source>
</evidence>
<evidence type="ECO:0000256" key="6">
    <source>
        <dbReference type="ARBA" id="ARBA00022843"/>
    </source>
</evidence>
<keyword evidence="7" id="KW-0156">Chromatin regulator</keyword>
<dbReference type="InterPro" id="IPR025927">
    <property type="entry name" value="Znf_KANL2-like"/>
</dbReference>
<evidence type="ECO:0000256" key="13">
    <source>
        <dbReference type="ARBA" id="ARBA00093543"/>
    </source>
</evidence>
<feature type="region of interest" description="Disordered" evidence="14">
    <location>
        <begin position="290"/>
        <end position="313"/>
    </location>
</feature>
<evidence type="ECO:0000313" key="17">
    <source>
        <dbReference type="Proteomes" id="UP000549394"/>
    </source>
</evidence>
<keyword evidence="17" id="KW-1185">Reference proteome</keyword>
<evidence type="ECO:0000313" key="16">
    <source>
        <dbReference type="EMBL" id="CAD5125714.1"/>
    </source>
</evidence>
<dbReference type="EMBL" id="CAJFCJ010000028">
    <property type="protein sequence ID" value="CAD5125714.1"/>
    <property type="molecule type" value="Genomic_DNA"/>
</dbReference>
<evidence type="ECO:0000256" key="2">
    <source>
        <dbReference type="ARBA" id="ARBA00004173"/>
    </source>
</evidence>
<evidence type="ECO:0000256" key="8">
    <source>
        <dbReference type="ARBA" id="ARBA00023128"/>
    </source>
</evidence>
<dbReference type="PANTHER" id="PTHR13453">
    <property type="entry name" value="KAT8 REGULATORY NSL COMPLEX SUBUNIT 2"/>
    <property type="match status" value="1"/>
</dbReference>
<dbReference type="Proteomes" id="UP000549394">
    <property type="component" value="Unassembled WGS sequence"/>
</dbReference>
<evidence type="ECO:0000256" key="5">
    <source>
        <dbReference type="ARBA" id="ARBA00022553"/>
    </source>
</evidence>
<dbReference type="GO" id="GO:0044545">
    <property type="term" value="C:NSL complex"/>
    <property type="evidence" value="ECO:0007669"/>
    <property type="project" value="TreeGrafter"/>
</dbReference>
<dbReference type="GO" id="GO:0006325">
    <property type="term" value="P:chromatin organization"/>
    <property type="evidence" value="ECO:0007669"/>
    <property type="project" value="UniProtKB-KW"/>
</dbReference>
<name>A0A7I8WC28_9ANNE</name>
<keyword evidence="8" id="KW-0496">Mitochondrion</keyword>
<dbReference type="PANTHER" id="PTHR13453:SF1">
    <property type="entry name" value="KAT8 REGULATORY NSL COMPLEX SUBUNIT 2"/>
    <property type="match status" value="1"/>
</dbReference>
<keyword evidence="6" id="KW-0832">Ubl conjugation</keyword>
<evidence type="ECO:0000256" key="10">
    <source>
        <dbReference type="ARBA" id="ARBA00032947"/>
    </source>
</evidence>
<keyword evidence="5" id="KW-0597">Phosphoprotein</keyword>
<dbReference type="AlphaFoldDB" id="A0A7I8WC28"/>
<proteinExistence type="predicted"/>
<evidence type="ECO:0000256" key="9">
    <source>
        <dbReference type="ARBA" id="ARBA00023242"/>
    </source>
</evidence>
<evidence type="ECO:0000256" key="4">
    <source>
        <dbReference type="ARBA" id="ARBA00022499"/>
    </source>
</evidence>
<comment type="subunit">
    <text evidence="13">Component of the NSL complex at least composed of KAT8/MOF, KANSL1, KANSL2, KANSL3, MCRS1, PHF20, OGT1/OGT, WDR5 and HCFC1.</text>
</comment>
<sequence length="313" mass="35799">MPKLHEDAVSRLCGVTEVVVKSCKMCYDHLKKTQAQRRKLKKKRGVKDTPDNLLGQLDKYAVKNPTSIDPIQESLAKKVLCEPNGSDESDLESMCVSNTWTGEDDSDNDSLDNEPAEPLNNAGVYTPEELATLMKEKLMRLQTLYIEQFRYLQYELKQKRRKYMLARKIEAETGYGSTRHAKYDPEQRYDYECMKAMKNFHKPSGIEALLHEAQKNKGIEKKIDDTELCVQTNCQEPVLPATKHCLQHILSDSEQVLFSKCLREDCGKPIISHCPDLVFCEDHILPPTLQSSNLPNENNQTKLDSSMLDVEQD</sequence>
<evidence type="ECO:0000256" key="12">
    <source>
        <dbReference type="ARBA" id="ARBA00093359"/>
    </source>
</evidence>